<dbReference type="RefSeq" id="XP_025347856.1">
    <property type="nucleotide sequence ID" value="XM_025494951.1"/>
</dbReference>
<feature type="compositionally biased region" description="Low complexity" evidence="1">
    <location>
        <begin position="635"/>
        <end position="645"/>
    </location>
</feature>
<feature type="region of interest" description="Disordered" evidence="1">
    <location>
        <begin position="413"/>
        <end position="449"/>
    </location>
</feature>
<accession>A0A316U626</accession>
<name>A0A316U626_9BASI</name>
<proteinExistence type="predicted"/>
<evidence type="ECO:0000313" key="3">
    <source>
        <dbReference type="Proteomes" id="UP000245942"/>
    </source>
</evidence>
<feature type="compositionally biased region" description="Polar residues" evidence="1">
    <location>
        <begin position="39"/>
        <end position="48"/>
    </location>
</feature>
<dbReference type="EMBL" id="KZ819327">
    <property type="protein sequence ID" value="PWN20696.1"/>
    <property type="molecule type" value="Genomic_DNA"/>
</dbReference>
<gene>
    <name evidence="2" type="ORF">BCV69DRAFT_312647</name>
</gene>
<feature type="region of interest" description="Disordered" evidence="1">
    <location>
        <begin position="547"/>
        <end position="577"/>
    </location>
</feature>
<feature type="region of interest" description="Disordered" evidence="1">
    <location>
        <begin position="291"/>
        <end position="316"/>
    </location>
</feature>
<evidence type="ECO:0000256" key="1">
    <source>
        <dbReference type="SAM" id="MobiDB-lite"/>
    </source>
</evidence>
<dbReference type="Proteomes" id="UP000245942">
    <property type="component" value="Unassembled WGS sequence"/>
</dbReference>
<organism evidence="2 3">
    <name type="scientific">Pseudomicrostroma glucosiphilum</name>
    <dbReference type="NCBI Taxonomy" id="1684307"/>
    <lineage>
        <taxon>Eukaryota</taxon>
        <taxon>Fungi</taxon>
        <taxon>Dikarya</taxon>
        <taxon>Basidiomycota</taxon>
        <taxon>Ustilaginomycotina</taxon>
        <taxon>Exobasidiomycetes</taxon>
        <taxon>Microstromatales</taxon>
        <taxon>Microstromatales incertae sedis</taxon>
        <taxon>Pseudomicrostroma</taxon>
    </lineage>
</organism>
<feature type="region of interest" description="Disordered" evidence="1">
    <location>
        <begin position="1"/>
        <end position="49"/>
    </location>
</feature>
<dbReference type="AlphaFoldDB" id="A0A316U626"/>
<protein>
    <submittedName>
        <fullName evidence="2">Uncharacterized protein</fullName>
    </submittedName>
</protein>
<sequence>MSPSVEVSADIRRAAADADANSDGEDCDTILIPPKQVEQRSTTQSDATSLKIYSPPTRSQEALKALYVECLKHSLPLLSAQILRQLRQDLMGLDRIKSLVRRCLTPEEIKYELAEEDVLTFLIKQEIVNEIKATALGYATAQVVVQLRAVHKGDKGAAVQEEETAKERYTSTLEILKSRPLAAPFIPGKEPFRYTPLHAFVQEEKENGCLVEDLAWEDHGAKSHHKWDYRFKKSLDVLNKTFNAATDKVDFHSLTATPLLLVQSVPPATLAQVVEETLAAHPTLELSSVISLPPVGQGDVPSSSSDDEDHPRKGKMDLDRHDVIKDDLFELAALGHKVSSMVSSQLQRVVEQADAAGDWPVLEAAANGLLNAGSVSADYALKWGKALKEQKKNGEAERAYTLALTLLTSGTSASGLATTKRGGSGLASSPHKDNLAVSPTGDPSVSPTAQSLRELHEATLAKARAQGETDSSQGSPPKEKYKWHPSHMHKKPNAPPQTGANTVPLGAALPSEGRRLKGAQQKAAREALLGRGQVRRSLAQSIRVPALDSSMGEFPPLGSEQTASASTEKQNEERSFAEEARRVKANLIRLARADLQAVVDYVERGAGAGVGVGGGGGGSGGNGTGKKYVPGSAAAAQAASSSSPARPGRFGEGTTAPITTDADADADADAEKLMAIEELLALASL</sequence>
<keyword evidence="3" id="KW-1185">Reference proteome</keyword>
<feature type="region of interest" description="Disordered" evidence="1">
    <location>
        <begin position="462"/>
        <end position="508"/>
    </location>
</feature>
<reference evidence="2 3" key="1">
    <citation type="journal article" date="2018" name="Mol. Biol. Evol.">
        <title>Broad Genomic Sampling Reveals a Smut Pathogenic Ancestry of the Fungal Clade Ustilaginomycotina.</title>
        <authorList>
            <person name="Kijpornyongpan T."/>
            <person name="Mondo S.J."/>
            <person name="Barry K."/>
            <person name="Sandor L."/>
            <person name="Lee J."/>
            <person name="Lipzen A."/>
            <person name="Pangilinan J."/>
            <person name="LaButti K."/>
            <person name="Hainaut M."/>
            <person name="Henrissat B."/>
            <person name="Grigoriev I.V."/>
            <person name="Spatafora J.W."/>
            <person name="Aime M.C."/>
        </authorList>
    </citation>
    <scope>NUCLEOTIDE SEQUENCE [LARGE SCALE GENOMIC DNA]</scope>
    <source>
        <strain evidence="2 3">MCA 4718</strain>
    </source>
</reference>
<feature type="compositionally biased region" description="Polar residues" evidence="1">
    <location>
        <begin position="559"/>
        <end position="568"/>
    </location>
</feature>
<feature type="region of interest" description="Disordered" evidence="1">
    <location>
        <begin position="635"/>
        <end position="664"/>
    </location>
</feature>
<feature type="compositionally biased region" description="Basic residues" evidence="1">
    <location>
        <begin position="483"/>
        <end position="492"/>
    </location>
</feature>
<dbReference type="GeneID" id="37016685"/>
<evidence type="ECO:0000313" key="2">
    <source>
        <dbReference type="EMBL" id="PWN20696.1"/>
    </source>
</evidence>